<dbReference type="RefSeq" id="WP_180894604.1">
    <property type="nucleotide sequence ID" value="NZ_JACCKD010000008.1"/>
</dbReference>
<dbReference type="Gene3D" id="1.10.260.40">
    <property type="entry name" value="lambda repressor-like DNA-binding domains"/>
    <property type="match status" value="1"/>
</dbReference>
<sequence>MSGYTRWKDVRTSHVERAGGAEAVVAGKDELLATVRGHRLTEIRRARGLTRQDVADRMGITKARGSRIEQARISGHEVLARCVIIAPACTAEAEVAVHLAVTLVQWFVQDAVHSRSST</sequence>
<evidence type="ECO:0000313" key="2">
    <source>
        <dbReference type="EMBL" id="MBA0127799.1"/>
    </source>
</evidence>
<proteinExistence type="predicted"/>
<name>A0A838AER7_9PSEU</name>
<dbReference type="GO" id="GO:0003677">
    <property type="term" value="F:DNA binding"/>
    <property type="evidence" value="ECO:0007669"/>
    <property type="project" value="InterPro"/>
</dbReference>
<feature type="domain" description="HTH cro/C1-type" evidence="1">
    <location>
        <begin position="40"/>
        <end position="74"/>
    </location>
</feature>
<accession>A0A838AER7</accession>
<comment type="caution">
    <text evidence="2">The sequence shown here is derived from an EMBL/GenBank/DDBJ whole genome shotgun (WGS) entry which is preliminary data.</text>
</comment>
<keyword evidence="3" id="KW-1185">Reference proteome</keyword>
<dbReference type="Pfam" id="PF13560">
    <property type="entry name" value="HTH_31"/>
    <property type="match status" value="1"/>
</dbReference>
<evidence type="ECO:0000313" key="3">
    <source>
        <dbReference type="Proteomes" id="UP000582974"/>
    </source>
</evidence>
<dbReference type="CDD" id="cd00093">
    <property type="entry name" value="HTH_XRE"/>
    <property type="match status" value="1"/>
</dbReference>
<dbReference type="Proteomes" id="UP000582974">
    <property type="component" value="Unassembled WGS sequence"/>
</dbReference>
<organism evidence="2 3">
    <name type="scientific">Haloechinothrix aidingensis</name>
    <dbReference type="NCBI Taxonomy" id="2752311"/>
    <lineage>
        <taxon>Bacteria</taxon>
        <taxon>Bacillati</taxon>
        <taxon>Actinomycetota</taxon>
        <taxon>Actinomycetes</taxon>
        <taxon>Pseudonocardiales</taxon>
        <taxon>Pseudonocardiaceae</taxon>
        <taxon>Haloechinothrix</taxon>
    </lineage>
</organism>
<dbReference type="EMBL" id="JACCKD010000008">
    <property type="protein sequence ID" value="MBA0127799.1"/>
    <property type="molecule type" value="Genomic_DNA"/>
</dbReference>
<dbReference type="SUPFAM" id="SSF47413">
    <property type="entry name" value="lambda repressor-like DNA-binding domains"/>
    <property type="match status" value="1"/>
</dbReference>
<reference evidence="2 3" key="1">
    <citation type="submission" date="2020-07" db="EMBL/GenBank/DDBJ databases">
        <title>Genome of Haloechinothrix sp.</title>
        <authorList>
            <person name="Tang S.-K."/>
            <person name="Yang L."/>
            <person name="Zhu W.-Y."/>
        </authorList>
    </citation>
    <scope>NUCLEOTIDE SEQUENCE [LARGE SCALE GENOMIC DNA]</scope>
    <source>
        <strain evidence="2 3">YIM 98757</strain>
    </source>
</reference>
<gene>
    <name evidence="2" type="ORF">H0B56_19815</name>
</gene>
<protein>
    <submittedName>
        <fullName evidence="2">Helix-turn-helix transcriptional regulator</fullName>
    </submittedName>
</protein>
<dbReference type="InterPro" id="IPR001387">
    <property type="entry name" value="Cro/C1-type_HTH"/>
</dbReference>
<dbReference type="InterPro" id="IPR010982">
    <property type="entry name" value="Lambda_DNA-bd_dom_sf"/>
</dbReference>
<evidence type="ECO:0000259" key="1">
    <source>
        <dbReference type="PROSITE" id="PS50943"/>
    </source>
</evidence>
<dbReference type="AlphaFoldDB" id="A0A838AER7"/>
<dbReference type="PROSITE" id="PS50943">
    <property type="entry name" value="HTH_CROC1"/>
    <property type="match status" value="1"/>
</dbReference>